<dbReference type="GeneID" id="27359097"/>
<dbReference type="VEuPathDB" id="FungiDB:PV06_07023"/>
<reference evidence="1 2" key="1">
    <citation type="submission" date="2015-01" db="EMBL/GenBank/DDBJ databases">
        <title>The Genome Sequence of Exophiala oligosperma CBS72588.</title>
        <authorList>
            <consortium name="The Broad Institute Genomics Platform"/>
            <person name="Cuomo C."/>
            <person name="de Hoog S."/>
            <person name="Gorbushina A."/>
            <person name="Stielow B."/>
            <person name="Teixiera M."/>
            <person name="Abouelleil A."/>
            <person name="Chapman S.B."/>
            <person name="Priest M."/>
            <person name="Young S.K."/>
            <person name="Wortman J."/>
            <person name="Nusbaum C."/>
            <person name="Birren B."/>
        </authorList>
    </citation>
    <scope>NUCLEOTIDE SEQUENCE [LARGE SCALE GENOMIC DNA]</scope>
    <source>
        <strain evidence="1 2">CBS 72588</strain>
    </source>
</reference>
<sequence length="141" mass="16178">MAAPAPAPPQRNNVIIPMTMTGDVAADLEEIMVRFAVMDSICEHLRYDPSFMDPGHSGDTFDNVDALLDALEVDFRNFRVHYRRTMPDELRPLVALLRPKPASLRTQIAERREDIHEASSLAWEQFWYDMVNADSDEEDEE</sequence>
<keyword evidence="2" id="KW-1185">Reference proteome</keyword>
<dbReference type="HOGENOM" id="CLU_1825296_0_0_1"/>
<organism evidence="1 2">
    <name type="scientific">Exophiala oligosperma</name>
    <dbReference type="NCBI Taxonomy" id="215243"/>
    <lineage>
        <taxon>Eukaryota</taxon>
        <taxon>Fungi</taxon>
        <taxon>Dikarya</taxon>
        <taxon>Ascomycota</taxon>
        <taxon>Pezizomycotina</taxon>
        <taxon>Eurotiomycetes</taxon>
        <taxon>Chaetothyriomycetidae</taxon>
        <taxon>Chaetothyriales</taxon>
        <taxon>Herpotrichiellaceae</taxon>
        <taxon>Exophiala</taxon>
    </lineage>
</organism>
<protein>
    <submittedName>
        <fullName evidence="1">Uncharacterized protein</fullName>
    </submittedName>
</protein>
<gene>
    <name evidence="1" type="ORF">PV06_07023</name>
</gene>
<evidence type="ECO:0000313" key="1">
    <source>
        <dbReference type="EMBL" id="KIW41468.1"/>
    </source>
</evidence>
<dbReference type="AlphaFoldDB" id="A0A0D2DEM6"/>
<name>A0A0D2DEM6_9EURO</name>
<accession>A0A0D2DEM6</accession>
<dbReference type="Proteomes" id="UP000053342">
    <property type="component" value="Unassembled WGS sequence"/>
</dbReference>
<evidence type="ECO:0000313" key="2">
    <source>
        <dbReference type="Proteomes" id="UP000053342"/>
    </source>
</evidence>
<proteinExistence type="predicted"/>
<dbReference type="EMBL" id="KN847337">
    <property type="protein sequence ID" value="KIW41468.1"/>
    <property type="molecule type" value="Genomic_DNA"/>
</dbReference>
<dbReference type="RefSeq" id="XP_016261684.1">
    <property type="nucleotide sequence ID" value="XM_016408204.1"/>
</dbReference>